<evidence type="ECO:0000313" key="1">
    <source>
        <dbReference type="EMBL" id="KAK8490065.1"/>
    </source>
</evidence>
<proteinExistence type="predicted"/>
<dbReference type="EMBL" id="JBBPBN010000291">
    <property type="protein sequence ID" value="KAK8490065.1"/>
    <property type="molecule type" value="Genomic_DNA"/>
</dbReference>
<evidence type="ECO:0000313" key="4">
    <source>
        <dbReference type="Proteomes" id="UP001396334"/>
    </source>
</evidence>
<dbReference type="EMBL" id="JBBPBN010000291">
    <property type="protein sequence ID" value="KAK8490071.1"/>
    <property type="molecule type" value="Genomic_DNA"/>
</dbReference>
<organism evidence="2 4">
    <name type="scientific">Hibiscus sabdariffa</name>
    <name type="common">roselle</name>
    <dbReference type="NCBI Taxonomy" id="183260"/>
    <lineage>
        <taxon>Eukaryota</taxon>
        <taxon>Viridiplantae</taxon>
        <taxon>Streptophyta</taxon>
        <taxon>Embryophyta</taxon>
        <taxon>Tracheophyta</taxon>
        <taxon>Spermatophyta</taxon>
        <taxon>Magnoliopsida</taxon>
        <taxon>eudicotyledons</taxon>
        <taxon>Gunneridae</taxon>
        <taxon>Pentapetalae</taxon>
        <taxon>rosids</taxon>
        <taxon>malvids</taxon>
        <taxon>Malvales</taxon>
        <taxon>Malvaceae</taxon>
        <taxon>Malvoideae</taxon>
        <taxon>Hibiscus</taxon>
    </lineage>
</organism>
<sequence>MSNGRGGSKGINEPRRDGMGLAAQVFGENGLQLSVVSILTVEAYFPELNVLVVAINVACDFRFYTGKSSGVWQGGTA</sequence>
<comment type="caution">
    <text evidence="2">The sequence shown here is derived from an EMBL/GenBank/DDBJ whole genome shotgun (WGS) entry which is preliminary data.</text>
</comment>
<reference evidence="2 4" key="1">
    <citation type="journal article" date="2024" name="G3 (Bethesda)">
        <title>Genome assembly of Hibiscus sabdariffa L. provides insights into metabolisms of medicinal natural products.</title>
        <authorList>
            <person name="Kim T."/>
        </authorList>
    </citation>
    <scope>NUCLEOTIDE SEQUENCE [LARGE SCALE GENOMIC DNA]</scope>
    <source>
        <strain evidence="2">TK-2024</strain>
        <tissue evidence="2">Old leaves</tissue>
    </source>
</reference>
<accession>A0ABR2ABB4</accession>
<dbReference type="EMBL" id="JBBPBN010000291">
    <property type="protein sequence ID" value="KAK8490068.1"/>
    <property type="molecule type" value="Genomic_DNA"/>
</dbReference>
<evidence type="ECO:0000313" key="2">
    <source>
        <dbReference type="EMBL" id="KAK8490068.1"/>
    </source>
</evidence>
<gene>
    <name evidence="1" type="ORF">V6N11_081536</name>
    <name evidence="2" type="ORF">V6N11_081539</name>
    <name evidence="3" type="ORF">V6N11_081542</name>
</gene>
<name>A0ABR2ABB4_9ROSI</name>
<evidence type="ECO:0000313" key="3">
    <source>
        <dbReference type="EMBL" id="KAK8490071.1"/>
    </source>
</evidence>
<keyword evidence="4" id="KW-1185">Reference proteome</keyword>
<protein>
    <submittedName>
        <fullName evidence="2">Uncharacterized protein</fullName>
    </submittedName>
</protein>
<dbReference type="Proteomes" id="UP001396334">
    <property type="component" value="Unassembled WGS sequence"/>
</dbReference>